<protein>
    <recommendedName>
        <fullName evidence="2">Extradiol ring-cleavage dioxygenase LigAB LigA subunit domain-containing protein</fullName>
    </recommendedName>
</protein>
<name>A0ABN2AF83_9ACTN</name>
<dbReference type="InterPro" id="IPR011986">
    <property type="entry name" value="Xdiol_dOase_LigA"/>
</dbReference>
<organism evidence="3 4">
    <name type="scientific">Nocardioides humi</name>
    <dbReference type="NCBI Taxonomy" id="449461"/>
    <lineage>
        <taxon>Bacteria</taxon>
        <taxon>Bacillati</taxon>
        <taxon>Actinomycetota</taxon>
        <taxon>Actinomycetes</taxon>
        <taxon>Propionibacteriales</taxon>
        <taxon>Nocardioidaceae</taxon>
        <taxon>Nocardioides</taxon>
    </lineage>
</organism>
<dbReference type="Pfam" id="PF07746">
    <property type="entry name" value="LigA"/>
    <property type="match status" value="1"/>
</dbReference>
<dbReference type="SUPFAM" id="SSF48076">
    <property type="entry name" value="LigA subunit of an aromatic-ring-opening dioxygenase LigAB"/>
    <property type="match status" value="1"/>
</dbReference>
<proteinExistence type="predicted"/>
<evidence type="ECO:0000313" key="3">
    <source>
        <dbReference type="EMBL" id="GAA1517048.1"/>
    </source>
</evidence>
<dbReference type="Proteomes" id="UP001500842">
    <property type="component" value="Unassembled WGS sequence"/>
</dbReference>
<keyword evidence="4" id="KW-1185">Reference proteome</keyword>
<keyword evidence="1" id="KW-1133">Transmembrane helix</keyword>
<feature type="transmembrane region" description="Helical" evidence="1">
    <location>
        <begin position="48"/>
        <end position="69"/>
    </location>
</feature>
<dbReference type="RefSeq" id="WP_141004652.1">
    <property type="nucleotide sequence ID" value="NZ_BAAAOR010000015.1"/>
</dbReference>
<reference evidence="3 4" key="1">
    <citation type="journal article" date="2019" name="Int. J. Syst. Evol. Microbiol.">
        <title>The Global Catalogue of Microorganisms (GCM) 10K type strain sequencing project: providing services to taxonomists for standard genome sequencing and annotation.</title>
        <authorList>
            <consortium name="The Broad Institute Genomics Platform"/>
            <consortium name="The Broad Institute Genome Sequencing Center for Infectious Disease"/>
            <person name="Wu L."/>
            <person name="Ma J."/>
        </authorList>
    </citation>
    <scope>NUCLEOTIDE SEQUENCE [LARGE SCALE GENOMIC DNA]</scope>
    <source>
        <strain evidence="3 4">JCM 14942</strain>
    </source>
</reference>
<dbReference type="Gene3D" id="1.10.700.10">
    <property type="entry name" value="Dioxygenase LigAB, LigA subunit"/>
    <property type="match status" value="1"/>
</dbReference>
<feature type="domain" description="Extradiol ring-cleavage dioxygenase LigAB LigA subunit" evidence="2">
    <location>
        <begin position="5"/>
        <end position="82"/>
    </location>
</feature>
<keyword evidence="1" id="KW-0812">Transmembrane</keyword>
<gene>
    <name evidence="3" type="ORF">GCM10009788_21550</name>
</gene>
<comment type="caution">
    <text evidence="3">The sequence shown here is derived from an EMBL/GenBank/DDBJ whole genome shotgun (WGS) entry which is preliminary data.</text>
</comment>
<keyword evidence="1" id="KW-0472">Membrane</keyword>
<sequence>MYSVQHLLWQIRKDPALAARYREEPDPVLDEFGVTGPARDAMRSLDFAAMYALGVNPYLLYFCALQLGVERADYYARLRGEDIR</sequence>
<evidence type="ECO:0000259" key="2">
    <source>
        <dbReference type="Pfam" id="PF07746"/>
    </source>
</evidence>
<accession>A0ABN2AF83</accession>
<dbReference type="EMBL" id="BAAAOR010000015">
    <property type="protein sequence ID" value="GAA1517048.1"/>
    <property type="molecule type" value="Genomic_DNA"/>
</dbReference>
<evidence type="ECO:0000313" key="4">
    <source>
        <dbReference type="Proteomes" id="UP001500842"/>
    </source>
</evidence>
<dbReference type="InterPro" id="IPR036622">
    <property type="entry name" value="LigA_sf"/>
</dbReference>
<evidence type="ECO:0000256" key="1">
    <source>
        <dbReference type="SAM" id="Phobius"/>
    </source>
</evidence>